<dbReference type="Pfam" id="PF00043">
    <property type="entry name" value="GST_C"/>
    <property type="match status" value="1"/>
</dbReference>
<dbReference type="SUPFAM" id="SSF47616">
    <property type="entry name" value="GST C-terminal domain-like"/>
    <property type="match status" value="1"/>
</dbReference>
<name>A0A1K2HRR3_9NEIS</name>
<feature type="domain" description="GST N-terminal" evidence="1">
    <location>
        <begin position="1"/>
        <end position="87"/>
    </location>
</feature>
<organism evidence="3 4">
    <name type="scientific">Chitinimonas taiwanensis DSM 18899</name>
    <dbReference type="NCBI Taxonomy" id="1121279"/>
    <lineage>
        <taxon>Bacteria</taxon>
        <taxon>Pseudomonadati</taxon>
        <taxon>Pseudomonadota</taxon>
        <taxon>Betaproteobacteria</taxon>
        <taxon>Neisseriales</taxon>
        <taxon>Chitinibacteraceae</taxon>
        <taxon>Chitinimonas</taxon>
    </lineage>
</organism>
<dbReference type="Pfam" id="PF13409">
    <property type="entry name" value="GST_N_2"/>
    <property type="match status" value="1"/>
</dbReference>
<gene>
    <name evidence="3" type="ORF">SAMN02745887_03645</name>
</gene>
<reference evidence="3 4" key="1">
    <citation type="submission" date="2016-11" db="EMBL/GenBank/DDBJ databases">
        <authorList>
            <person name="Jaros S."/>
            <person name="Januszkiewicz K."/>
            <person name="Wedrychowicz H."/>
        </authorList>
    </citation>
    <scope>NUCLEOTIDE SEQUENCE [LARGE SCALE GENOMIC DNA]</scope>
    <source>
        <strain evidence="3 4">DSM 18899</strain>
    </source>
</reference>
<dbReference type="SUPFAM" id="SSF52833">
    <property type="entry name" value="Thioredoxin-like"/>
    <property type="match status" value="1"/>
</dbReference>
<proteinExistence type="predicted"/>
<evidence type="ECO:0000259" key="2">
    <source>
        <dbReference type="PROSITE" id="PS50405"/>
    </source>
</evidence>
<dbReference type="PROSITE" id="PS50405">
    <property type="entry name" value="GST_CTER"/>
    <property type="match status" value="1"/>
</dbReference>
<dbReference type="PANTHER" id="PTHR44051:SF19">
    <property type="entry name" value="DISULFIDE-BOND OXIDOREDUCTASE YFCG"/>
    <property type="match status" value="1"/>
</dbReference>
<dbReference type="GO" id="GO:0016740">
    <property type="term" value="F:transferase activity"/>
    <property type="evidence" value="ECO:0007669"/>
    <property type="project" value="UniProtKB-KW"/>
</dbReference>
<dbReference type="InterPro" id="IPR036282">
    <property type="entry name" value="Glutathione-S-Trfase_C_sf"/>
</dbReference>
<accession>A0A1K2HRR3</accession>
<sequence>MYQLFYWPTPNGHKITLALEEMGLPYTLQPVDIGRGDQFDPDYLRLSPSGKMPALIDSAPADGQAPLSLFESGAILLYLAQRHQQLWPSAPAEQVQCLSWLFWQVSAFGPMCGQNAHFRRYAPMPVPYAQERYAREVRRLYGVLDTRLQQQHFLAGSYSIADIACHPWVHCHQPQGIDLADFPAVARWFAEIGARPAVQRAYQRGEGLGGDLAQLSGDAWRRLFANEGLALECPL</sequence>
<dbReference type="EMBL" id="FPKR01000017">
    <property type="protein sequence ID" value="SFZ79463.1"/>
    <property type="molecule type" value="Genomic_DNA"/>
</dbReference>
<keyword evidence="3" id="KW-0808">Transferase</keyword>
<dbReference type="Gene3D" id="1.20.1050.10">
    <property type="match status" value="1"/>
</dbReference>
<dbReference type="AlphaFoldDB" id="A0A1K2HRR3"/>
<dbReference type="RefSeq" id="WP_072430121.1">
    <property type="nucleotide sequence ID" value="NZ_FPKR01000017.1"/>
</dbReference>
<dbReference type="OrthoDB" id="81087at2"/>
<dbReference type="SFLD" id="SFLDS00019">
    <property type="entry name" value="Glutathione_Transferase_(cytos"/>
    <property type="match status" value="1"/>
</dbReference>
<evidence type="ECO:0000313" key="3">
    <source>
        <dbReference type="EMBL" id="SFZ79463.1"/>
    </source>
</evidence>
<dbReference type="Gene3D" id="3.40.30.10">
    <property type="entry name" value="Glutaredoxin"/>
    <property type="match status" value="1"/>
</dbReference>
<dbReference type="SFLD" id="SFLDG01151">
    <property type="entry name" value="Main.2:_Nu-like"/>
    <property type="match status" value="1"/>
</dbReference>
<dbReference type="InterPro" id="IPR040079">
    <property type="entry name" value="Glutathione_S-Trfase"/>
</dbReference>
<dbReference type="SFLD" id="SFLDG00358">
    <property type="entry name" value="Main_(cytGST)"/>
    <property type="match status" value="1"/>
</dbReference>
<dbReference type="InterPro" id="IPR010987">
    <property type="entry name" value="Glutathione-S-Trfase_C-like"/>
</dbReference>
<dbReference type="PANTHER" id="PTHR44051">
    <property type="entry name" value="GLUTATHIONE S-TRANSFERASE-RELATED"/>
    <property type="match status" value="1"/>
</dbReference>
<dbReference type="STRING" id="1121279.SAMN02745887_03645"/>
<evidence type="ECO:0000313" key="4">
    <source>
        <dbReference type="Proteomes" id="UP000186513"/>
    </source>
</evidence>
<keyword evidence="4" id="KW-1185">Reference proteome</keyword>
<dbReference type="CDD" id="cd03048">
    <property type="entry name" value="GST_N_Ure2p_like"/>
    <property type="match status" value="1"/>
</dbReference>
<feature type="domain" description="GST C-terminal" evidence="2">
    <location>
        <begin position="90"/>
        <end position="212"/>
    </location>
</feature>
<dbReference type="InterPro" id="IPR036249">
    <property type="entry name" value="Thioredoxin-like_sf"/>
</dbReference>
<evidence type="ECO:0000259" key="1">
    <source>
        <dbReference type="PROSITE" id="PS50404"/>
    </source>
</evidence>
<dbReference type="InterPro" id="IPR004046">
    <property type="entry name" value="GST_C"/>
</dbReference>
<dbReference type="PROSITE" id="PS50404">
    <property type="entry name" value="GST_NTER"/>
    <property type="match status" value="1"/>
</dbReference>
<dbReference type="Proteomes" id="UP000186513">
    <property type="component" value="Unassembled WGS sequence"/>
</dbReference>
<dbReference type="InterPro" id="IPR004045">
    <property type="entry name" value="Glutathione_S-Trfase_N"/>
</dbReference>
<protein>
    <submittedName>
        <fullName evidence="3">Glutathione S-transferase</fullName>
    </submittedName>
</protein>